<dbReference type="InterPro" id="IPR029063">
    <property type="entry name" value="SAM-dependent_MTases_sf"/>
</dbReference>
<dbReference type="PATRIC" id="fig|1550024.3.peg.2379"/>
<comment type="caution">
    <text evidence="4">The sequence shown here is derived from an EMBL/GenBank/DDBJ whole genome shotgun (WGS) entry which is preliminary data.</text>
</comment>
<dbReference type="InterPro" id="IPR023149">
    <property type="entry name" value="Trans_acon_MeTrfase_C"/>
</dbReference>
<dbReference type="GO" id="GO:0030798">
    <property type="term" value="F:trans-aconitate 2-methyltransferase activity"/>
    <property type="evidence" value="ECO:0007669"/>
    <property type="project" value="InterPro"/>
</dbReference>
<dbReference type="Proteomes" id="UP000032483">
    <property type="component" value="Unassembled WGS sequence"/>
</dbReference>
<keyword evidence="5" id="KW-1185">Reference proteome</keyword>
<dbReference type="PANTHER" id="PTHR43861:SF1">
    <property type="entry name" value="TRANS-ACONITATE 2-METHYLTRANSFERASE"/>
    <property type="match status" value="1"/>
</dbReference>
<sequence>MADWNSELYLKFKAERTQPAHDLAARIPLRDARSILDIGCGPGNSTAAVAARYPGARVLGVDSSENMVAAACAAHPEFEFRVCEAPQGLDALGGGFDIVFSNACLQWIPEHRTLLPALMRQLRPGGVLAVQIPVQQSQPMHRIIAETARREKWRTAFPAPPRAFHNLQQNEYFDVLGELTQEFTMWEITYYHRMPSHAAMLEWYRATGMRPYLDKLNKAQQEEFERDVSAQLVQAYPAQRSGEIIFRFPRLFFTAVRPGA</sequence>
<organism evidence="4 5">
    <name type="scientific">Ruthenibacterium lactatiformans</name>
    <dbReference type="NCBI Taxonomy" id="1550024"/>
    <lineage>
        <taxon>Bacteria</taxon>
        <taxon>Bacillati</taxon>
        <taxon>Bacillota</taxon>
        <taxon>Clostridia</taxon>
        <taxon>Eubacteriales</taxon>
        <taxon>Oscillospiraceae</taxon>
        <taxon>Ruthenibacterium</taxon>
    </lineage>
</organism>
<dbReference type="Gene3D" id="3.40.50.150">
    <property type="entry name" value="Vaccinia Virus protein VP39"/>
    <property type="match status" value="1"/>
</dbReference>
<dbReference type="PANTHER" id="PTHR43861">
    <property type="entry name" value="TRANS-ACONITATE 2-METHYLTRANSFERASE-RELATED"/>
    <property type="match status" value="1"/>
</dbReference>
<name>A0A0D8IYQ5_9FIRM</name>
<evidence type="ECO:0000259" key="3">
    <source>
        <dbReference type="Pfam" id="PF13649"/>
    </source>
</evidence>
<dbReference type="AlphaFoldDB" id="A0A0D8IYQ5"/>
<dbReference type="SUPFAM" id="SSF53335">
    <property type="entry name" value="S-adenosyl-L-methionine-dependent methyltransferases"/>
    <property type="match status" value="1"/>
</dbReference>
<reference evidence="4" key="1">
    <citation type="submission" date="2015-02" db="EMBL/GenBank/DDBJ databases">
        <title>A novel member of the family Ruminococcaceae isolated from human feces.</title>
        <authorList>
            <person name="Shkoporov A.N."/>
            <person name="Chaplin A.V."/>
            <person name="Motuzova O.V."/>
            <person name="Kafarskaia L.I."/>
            <person name="Khokhlova E.V."/>
            <person name="Efimov B.A."/>
        </authorList>
    </citation>
    <scope>NUCLEOTIDE SEQUENCE [LARGE SCALE GENOMIC DNA]</scope>
    <source>
        <strain evidence="4">585-1</strain>
    </source>
</reference>
<proteinExistence type="predicted"/>
<dbReference type="CDD" id="cd02440">
    <property type="entry name" value="AdoMet_MTases"/>
    <property type="match status" value="1"/>
</dbReference>
<dbReference type="RefSeq" id="WP_050005474.1">
    <property type="nucleotide sequence ID" value="NZ_CAQJQL010000150.1"/>
</dbReference>
<protein>
    <submittedName>
        <fullName evidence="4">Trans-aconitate methyltransferase</fullName>
    </submittedName>
</protein>
<feature type="domain" description="Methyltransferase" evidence="3">
    <location>
        <begin position="35"/>
        <end position="126"/>
    </location>
</feature>
<accession>A0A0D8IYQ5</accession>
<keyword evidence="1 4" id="KW-0489">Methyltransferase</keyword>
<evidence type="ECO:0000256" key="2">
    <source>
        <dbReference type="ARBA" id="ARBA00022679"/>
    </source>
</evidence>
<dbReference type="EMBL" id="JXXK01000013">
    <property type="protein sequence ID" value="KJF39792.1"/>
    <property type="molecule type" value="Genomic_DNA"/>
</dbReference>
<evidence type="ECO:0000313" key="4">
    <source>
        <dbReference type="EMBL" id="KJF39792.1"/>
    </source>
</evidence>
<gene>
    <name evidence="4" type="ORF">TQ39_10435</name>
</gene>
<dbReference type="InterPro" id="IPR041698">
    <property type="entry name" value="Methyltransf_25"/>
</dbReference>
<evidence type="ECO:0000313" key="5">
    <source>
        <dbReference type="Proteomes" id="UP000032483"/>
    </source>
</evidence>
<dbReference type="Gene3D" id="1.10.150.290">
    <property type="entry name" value="S-adenosyl-L-methionine-dependent methyltransferases"/>
    <property type="match status" value="1"/>
</dbReference>
<evidence type="ECO:0000256" key="1">
    <source>
        <dbReference type="ARBA" id="ARBA00022603"/>
    </source>
</evidence>
<dbReference type="Pfam" id="PF13649">
    <property type="entry name" value="Methyltransf_25"/>
    <property type="match status" value="1"/>
</dbReference>
<keyword evidence="2 4" id="KW-0808">Transferase</keyword>
<dbReference type="GO" id="GO:0032259">
    <property type="term" value="P:methylation"/>
    <property type="evidence" value="ECO:0007669"/>
    <property type="project" value="UniProtKB-KW"/>
</dbReference>
<dbReference type="GeneID" id="42856998"/>